<comment type="caution">
    <text evidence="2">The sequence shown here is derived from an EMBL/GenBank/DDBJ whole genome shotgun (WGS) entry which is preliminary data.</text>
</comment>
<reference evidence="2 3" key="1">
    <citation type="submission" date="2020-11" db="EMBL/GenBank/DDBJ databases">
        <authorList>
            <person name="Peeters C."/>
        </authorList>
    </citation>
    <scope>NUCLEOTIDE SEQUENCE [LARGE SCALE GENOMIC DNA]</scope>
    <source>
        <strain evidence="2 3">LMG 8286</strain>
    </source>
</reference>
<dbReference type="InterPro" id="IPR019288">
    <property type="entry name" value="3'-5'_exonuclease_PolB-like"/>
</dbReference>
<keyword evidence="3" id="KW-1185">Reference proteome</keyword>
<name>A0ABM8Q731_9BACT</name>
<dbReference type="InterPro" id="IPR012337">
    <property type="entry name" value="RNaseH-like_sf"/>
</dbReference>
<evidence type="ECO:0000259" key="1">
    <source>
        <dbReference type="Pfam" id="PF10108"/>
    </source>
</evidence>
<dbReference type="CDD" id="cd05782">
    <property type="entry name" value="DNA_polB_like1_exo"/>
    <property type="match status" value="1"/>
</dbReference>
<dbReference type="SUPFAM" id="SSF53098">
    <property type="entry name" value="Ribonuclease H-like"/>
    <property type="match status" value="1"/>
</dbReference>
<organism evidence="2 3">
    <name type="scientific">Campylobacter suis</name>
    <dbReference type="NCBI Taxonomy" id="2790657"/>
    <lineage>
        <taxon>Bacteria</taxon>
        <taxon>Pseudomonadati</taxon>
        <taxon>Campylobacterota</taxon>
        <taxon>Epsilonproteobacteria</taxon>
        <taxon>Campylobacterales</taxon>
        <taxon>Campylobacteraceae</taxon>
        <taxon>Campylobacter</taxon>
    </lineage>
</organism>
<feature type="domain" description="Predicted 3'-5' exonuclease PolB-like" evidence="1">
    <location>
        <begin position="47"/>
        <end position="257"/>
    </location>
</feature>
<protein>
    <recommendedName>
        <fullName evidence="1">Predicted 3'-5' exonuclease PolB-like domain-containing protein</fullName>
    </recommendedName>
</protein>
<proteinExistence type="predicted"/>
<dbReference type="Proteomes" id="UP000789359">
    <property type="component" value="Unassembled WGS sequence"/>
</dbReference>
<dbReference type="RefSeq" id="WP_230057247.1">
    <property type="nucleotide sequence ID" value="NZ_CAJHOE010000004.1"/>
</dbReference>
<accession>A0ABM8Q731</accession>
<dbReference type="Pfam" id="PF10108">
    <property type="entry name" value="DNA_pol_B_exo2"/>
    <property type="match status" value="1"/>
</dbReference>
<evidence type="ECO:0000313" key="3">
    <source>
        <dbReference type="Proteomes" id="UP000789359"/>
    </source>
</evidence>
<dbReference type="EMBL" id="CAJHOE010000004">
    <property type="protein sequence ID" value="CAD7288756.1"/>
    <property type="molecule type" value="Genomic_DNA"/>
</dbReference>
<gene>
    <name evidence="2" type="ORF">LMG8286_01505</name>
</gene>
<dbReference type="Gene3D" id="3.30.420.10">
    <property type="entry name" value="Ribonuclease H-like superfamily/Ribonuclease H"/>
    <property type="match status" value="1"/>
</dbReference>
<sequence>MAKNYICVFDCESIPDAMLIRKIYGFSGDDEQVGLQAFEMQKEQSGSSFLPIVFHQIVAISAVIADEYGKFIKVSTMEGDSEQEILTKFINFINEFNPRLVSFNGRGFDLPTIMARAMRYNLSAFAYFEVENRELNKSKWDNYRYRNSDRFHLDLLDHISDFGVVRGLKLDLLCASLNLPGKYDVHGDQVFELYHGGDIEKINEYCESDVLNTYWLFLKYELLRGRINKDDYANSLSVMSRFLRDKKELMGYTDVFCTAVANELERLEGKREYELEVGNSENFKDNFSDDYDEYLQKIDKSELSSHLAKNGLDGLLKKGADTSLKTKQKGGNLFEEKLPEINLNDE</sequence>
<dbReference type="InterPro" id="IPR036397">
    <property type="entry name" value="RNaseH_sf"/>
</dbReference>
<evidence type="ECO:0000313" key="2">
    <source>
        <dbReference type="EMBL" id="CAD7288756.1"/>
    </source>
</evidence>